<feature type="region of interest" description="Disordered" evidence="2">
    <location>
        <begin position="35"/>
        <end position="62"/>
    </location>
</feature>
<dbReference type="PANTHER" id="PTHR15228">
    <property type="entry name" value="SPERMATHECAL PHYSIOLOGY VARIANT"/>
    <property type="match status" value="1"/>
</dbReference>
<dbReference type="Proteomes" id="UP000001357">
    <property type="component" value="Unassembled WGS sequence"/>
</dbReference>
<evidence type="ECO:0000256" key="2">
    <source>
        <dbReference type="SAM" id="MobiDB-lite"/>
    </source>
</evidence>
<dbReference type="InParanoid" id="A9V8M5"/>
<dbReference type="InterPro" id="IPR036028">
    <property type="entry name" value="SH3-like_dom_sf"/>
</dbReference>
<feature type="domain" description="Rho-GAP" evidence="3">
    <location>
        <begin position="127"/>
        <end position="320"/>
    </location>
</feature>
<accession>A9V8M5</accession>
<dbReference type="GO" id="GO:0005737">
    <property type="term" value="C:cytoplasm"/>
    <property type="evidence" value="ECO:0000318"/>
    <property type="project" value="GO_Central"/>
</dbReference>
<gene>
    <name evidence="4" type="ORF">MONBRDRAFT_28595</name>
</gene>
<dbReference type="CDD" id="cd00159">
    <property type="entry name" value="RhoGAP"/>
    <property type="match status" value="1"/>
</dbReference>
<sequence length="429" mass="46971">MVLQHYNLTHDDLQRMMDKTALEVAADDLNGVTKPVPSGVSLPDDASSVSPASTASPSISRRFRLSRKSRPTSMILGSANLAEIKQRARSHSLGAATVLRTSPRRRPEGMLAVSRGEKVEVLERADPGLPDDCWLVRHSDGTIGVLPKTSLQYDESPFRFGTELVIAARPRPSKIPAVIESSIHFLQRHGVQEEDAEKDAFSCEAVATLLKQYLRSLPDPVFPQRMYSTIMDVAKVSKVEVQMAQLREIVLNYLPASHKAVLQVLLPFLHEVANHSNINKMDPNNLGVVFGPTLIRLSAQQAGEDGRTTQAMIDDEPAIKRLMATCITVFSLQDNADNGVPSGESSTDADALGPRAWNTAQLRQWLQALPCRLEASSVETLSGKGATWLMDASLQQLKGLGLPMKDVMPLSQMLYQLNDPRAWPASPAT</sequence>
<reference evidence="4 5" key="1">
    <citation type="journal article" date="2008" name="Nature">
        <title>The genome of the choanoflagellate Monosiga brevicollis and the origin of metazoans.</title>
        <authorList>
            <consortium name="JGI Sequencing"/>
            <person name="King N."/>
            <person name="Westbrook M.J."/>
            <person name="Young S.L."/>
            <person name="Kuo A."/>
            <person name="Abedin M."/>
            <person name="Chapman J."/>
            <person name="Fairclough S."/>
            <person name="Hellsten U."/>
            <person name="Isogai Y."/>
            <person name="Letunic I."/>
            <person name="Marr M."/>
            <person name="Pincus D."/>
            <person name="Putnam N."/>
            <person name="Rokas A."/>
            <person name="Wright K.J."/>
            <person name="Zuzow R."/>
            <person name="Dirks W."/>
            <person name="Good M."/>
            <person name="Goodstein D."/>
            <person name="Lemons D."/>
            <person name="Li W."/>
            <person name="Lyons J.B."/>
            <person name="Morris A."/>
            <person name="Nichols S."/>
            <person name="Richter D.J."/>
            <person name="Salamov A."/>
            <person name="Bork P."/>
            <person name="Lim W.A."/>
            <person name="Manning G."/>
            <person name="Miller W.T."/>
            <person name="McGinnis W."/>
            <person name="Shapiro H."/>
            <person name="Tjian R."/>
            <person name="Grigoriev I.V."/>
            <person name="Rokhsar D."/>
        </authorList>
    </citation>
    <scope>NUCLEOTIDE SEQUENCE [LARGE SCALE GENOMIC DNA]</scope>
    <source>
        <strain evidence="5">MX1 / ATCC 50154</strain>
    </source>
</reference>
<organism evidence="4 5">
    <name type="scientific">Monosiga brevicollis</name>
    <name type="common">Choanoflagellate</name>
    <dbReference type="NCBI Taxonomy" id="81824"/>
    <lineage>
        <taxon>Eukaryota</taxon>
        <taxon>Choanoflagellata</taxon>
        <taxon>Craspedida</taxon>
        <taxon>Salpingoecidae</taxon>
        <taxon>Monosiga</taxon>
    </lineage>
</organism>
<dbReference type="RefSeq" id="XP_001749095.1">
    <property type="nucleotide sequence ID" value="XM_001749043.1"/>
</dbReference>
<dbReference type="AlphaFoldDB" id="A9V8M5"/>
<dbReference type="SMART" id="SM00324">
    <property type="entry name" value="RhoGAP"/>
    <property type="match status" value="1"/>
</dbReference>
<evidence type="ECO:0000313" key="5">
    <source>
        <dbReference type="Proteomes" id="UP000001357"/>
    </source>
</evidence>
<dbReference type="GO" id="GO:0005096">
    <property type="term" value="F:GTPase activator activity"/>
    <property type="evidence" value="ECO:0000318"/>
    <property type="project" value="GO_Central"/>
</dbReference>
<evidence type="ECO:0000313" key="4">
    <source>
        <dbReference type="EMBL" id="EDQ86170.1"/>
    </source>
</evidence>
<dbReference type="SUPFAM" id="SSF50044">
    <property type="entry name" value="SH3-domain"/>
    <property type="match status" value="1"/>
</dbReference>
<dbReference type="EMBL" id="CH991568">
    <property type="protein sequence ID" value="EDQ86170.1"/>
    <property type="molecule type" value="Genomic_DNA"/>
</dbReference>
<dbReference type="InterPro" id="IPR051025">
    <property type="entry name" value="RhoGAP"/>
</dbReference>
<feature type="compositionally biased region" description="Low complexity" evidence="2">
    <location>
        <begin position="41"/>
        <end position="60"/>
    </location>
</feature>
<dbReference type="PROSITE" id="PS50238">
    <property type="entry name" value="RHOGAP"/>
    <property type="match status" value="1"/>
</dbReference>
<dbReference type="Pfam" id="PF00620">
    <property type="entry name" value="RhoGAP"/>
    <property type="match status" value="1"/>
</dbReference>
<dbReference type="Gene3D" id="2.30.30.40">
    <property type="entry name" value="SH3 Domains"/>
    <property type="match status" value="1"/>
</dbReference>
<keyword evidence="5" id="KW-1185">Reference proteome</keyword>
<proteinExistence type="predicted"/>
<dbReference type="Gene3D" id="1.10.555.10">
    <property type="entry name" value="Rho GTPase activation protein"/>
    <property type="match status" value="1"/>
</dbReference>
<dbReference type="SUPFAM" id="SSF48350">
    <property type="entry name" value="GTPase activation domain, GAP"/>
    <property type="match status" value="1"/>
</dbReference>
<protein>
    <recommendedName>
        <fullName evidence="3">Rho-GAP domain-containing protein</fullName>
    </recommendedName>
</protein>
<dbReference type="eggNOG" id="KOG4270">
    <property type="taxonomic scope" value="Eukaryota"/>
</dbReference>
<dbReference type="KEGG" id="mbr:MONBRDRAFT_28595"/>
<dbReference type="GO" id="GO:2001136">
    <property type="term" value="P:negative regulation of endocytic recycling"/>
    <property type="evidence" value="ECO:0000318"/>
    <property type="project" value="GO_Central"/>
</dbReference>
<evidence type="ECO:0000259" key="3">
    <source>
        <dbReference type="PROSITE" id="PS50238"/>
    </source>
</evidence>
<dbReference type="InterPro" id="IPR008936">
    <property type="entry name" value="Rho_GTPase_activation_prot"/>
</dbReference>
<dbReference type="PANTHER" id="PTHR15228:SF25">
    <property type="entry name" value="F-BAR DOMAIN-CONTAINING PROTEIN"/>
    <property type="match status" value="1"/>
</dbReference>
<dbReference type="GO" id="GO:0007264">
    <property type="term" value="P:small GTPase-mediated signal transduction"/>
    <property type="evidence" value="ECO:0000318"/>
    <property type="project" value="GO_Central"/>
</dbReference>
<dbReference type="InterPro" id="IPR000198">
    <property type="entry name" value="RhoGAP_dom"/>
</dbReference>
<dbReference type="GeneID" id="5894293"/>
<keyword evidence="1" id="KW-0343">GTPase activation</keyword>
<name>A9V8M5_MONBE</name>
<evidence type="ECO:0000256" key="1">
    <source>
        <dbReference type="ARBA" id="ARBA00022468"/>
    </source>
</evidence>